<reference evidence="3" key="1">
    <citation type="submission" date="2020-11" db="EMBL/GenBank/DDBJ databases">
        <title>Halonatronomonas betainensis gen. nov., sp. nov. a novel haloalkaliphilic representative of the family Halanaerobiacae capable of betaine degradation.</title>
        <authorList>
            <person name="Boltyanskaya Y."/>
            <person name="Kevbrin V."/>
            <person name="Detkova E."/>
            <person name="Grouzdev D.S."/>
            <person name="Koziaeva V."/>
            <person name="Zhilina T."/>
        </authorList>
    </citation>
    <scope>NUCLEOTIDE SEQUENCE</scope>
    <source>
        <strain evidence="3">Z-7014</strain>
    </source>
</reference>
<dbReference type="Proteomes" id="UP000621436">
    <property type="component" value="Unassembled WGS sequence"/>
</dbReference>
<evidence type="ECO:0000256" key="1">
    <source>
        <dbReference type="SAM" id="Phobius"/>
    </source>
</evidence>
<evidence type="ECO:0000313" key="4">
    <source>
        <dbReference type="Proteomes" id="UP000621436"/>
    </source>
</evidence>
<comment type="caution">
    <text evidence="3">The sequence shown here is derived from an EMBL/GenBank/DDBJ whole genome shotgun (WGS) entry which is preliminary data.</text>
</comment>
<sequence>MQVAKTKIKYTSYLLIVILFITLVSGSNFHLSRSVKADGLASNDLIKGAGVAVTLIVLSQLFLGSRDQQRETREVERDFQTDESDLNIFEDETDKQDMTVDVTEEEIEMLTRIISGEARGEPLEGQIAVGAVVLNRVLSDDFPDTIEEVIFAEGQFIAIDDGYYDMQPSEKSYRAAIKALEGEDPSNGAYYFYNPVTARTLWWLSTRETTAEIGNHVFAK</sequence>
<keyword evidence="1" id="KW-0472">Membrane</keyword>
<keyword evidence="1" id="KW-0812">Transmembrane</keyword>
<organism evidence="3 4">
    <name type="scientific">Halonatronomonas betaini</name>
    <dbReference type="NCBI Taxonomy" id="2778430"/>
    <lineage>
        <taxon>Bacteria</taxon>
        <taxon>Bacillati</taxon>
        <taxon>Bacillota</taxon>
        <taxon>Clostridia</taxon>
        <taxon>Halanaerobiales</taxon>
        <taxon>Halarsenatibacteraceae</taxon>
        <taxon>Halonatronomonas</taxon>
    </lineage>
</organism>
<keyword evidence="3" id="KW-0378">Hydrolase</keyword>
<gene>
    <name evidence="3" type="ORF">I0Q91_11195</name>
</gene>
<accession>A0A931F8E8</accession>
<dbReference type="InterPro" id="IPR042047">
    <property type="entry name" value="SleB_dom1"/>
</dbReference>
<feature type="transmembrane region" description="Helical" evidence="1">
    <location>
        <begin position="45"/>
        <end position="63"/>
    </location>
</feature>
<dbReference type="GO" id="GO:0016787">
    <property type="term" value="F:hydrolase activity"/>
    <property type="evidence" value="ECO:0007669"/>
    <property type="project" value="UniProtKB-KW"/>
</dbReference>
<evidence type="ECO:0000313" key="3">
    <source>
        <dbReference type="EMBL" id="MBF8437651.1"/>
    </source>
</evidence>
<dbReference type="Gene3D" id="6.20.240.60">
    <property type="match status" value="1"/>
</dbReference>
<proteinExistence type="predicted"/>
<dbReference type="EMBL" id="JADPIE010000006">
    <property type="protein sequence ID" value="MBF8437651.1"/>
    <property type="molecule type" value="Genomic_DNA"/>
</dbReference>
<dbReference type="Pfam" id="PF07486">
    <property type="entry name" value="Hydrolase_2"/>
    <property type="match status" value="1"/>
</dbReference>
<feature type="domain" description="Cell wall hydrolase SleB" evidence="2">
    <location>
        <begin position="120"/>
        <end position="219"/>
    </location>
</feature>
<name>A0A931F8E8_9FIRM</name>
<feature type="transmembrane region" description="Helical" evidence="1">
    <location>
        <begin position="12"/>
        <end position="33"/>
    </location>
</feature>
<dbReference type="AlphaFoldDB" id="A0A931F8E8"/>
<protein>
    <submittedName>
        <fullName evidence="3">Cell wall hydrolase</fullName>
    </submittedName>
</protein>
<evidence type="ECO:0000259" key="2">
    <source>
        <dbReference type="Pfam" id="PF07486"/>
    </source>
</evidence>
<dbReference type="InterPro" id="IPR011105">
    <property type="entry name" value="Cell_wall_hydrolase_SleB"/>
</dbReference>
<keyword evidence="4" id="KW-1185">Reference proteome</keyword>
<keyword evidence="1" id="KW-1133">Transmembrane helix</keyword>
<dbReference type="Gene3D" id="1.10.10.2520">
    <property type="entry name" value="Cell wall hydrolase SleB, domain 1"/>
    <property type="match status" value="1"/>
</dbReference>